<dbReference type="AlphaFoldDB" id="A0A369K853"/>
<comment type="caution">
    <text evidence="2">The sequence shown here is derived from an EMBL/GenBank/DDBJ whole genome shotgun (WGS) entry which is preliminary data.</text>
</comment>
<name>A0A369K853_HYPMA</name>
<feature type="compositionally biased region" description="Polar residues" evidence="1">
    <location>
        <begin position="1"/>
        <end position="10"/>
    </location>
</feature>
<dbReference type="InParanoid" id="A0A369K853"/>
<dbReference type="Proteomes" id="UP000076154">
    <property type="component" value="Unassembled WGS sequence"/>
</dbReference>
<feature type="compositionally biased region" description="Low complexity" evidence="1">
    <location>
        <begin position="34"/>
        <end position="52"/>
    </location>
</feature>
<keyword evidence="3" id="KW-1185">Reference proteome</keyword>
<accession>A0A369K853</accession>
<gene>
    <name evidence="2" type="ORF">Hypma_014005</name>
</gene>
<evidence type="ECO:0000313" key="3">
    <source>
        <dbReference type="Proteomes" id="UP000076154"/>
    </source>
</evidence>
<reference evidence="2" key="1">
    <citation type="submission" date="2018-04" db="EMBL/GenBank/DDBJ databases">
        <title>Whole genome sequencing of Hypsizygus marmoreus.</title>
        <authorList>
            <person name="Choi I.-G."/>
            <person name="Min B."/>
            <person name="Kim J.-G."/>
            <person name="Kim S."/>
            <person name="Oh Y.-L."/>
            <person name="Kong W.-S."/>
            <person name="Park H."/>
            <person name="Jeong J."/>
            <person name="Song E.-S."/>
        </authorList>
    </citation>
    <scope>NUCLEOTIDE SEQUENCE [LARGE SCALE GENOMIC DNA]</scope>
    <source>
        <strain evidence="2">51987-8</strain>
    </source>
</reference>
<dbReference type="EMBL" id="LUEZ02000009">
    <property type="protein sequence ID" value="RDB30098.1"/>
    <property type="molecule type" value="Genomic_DNA"/>
</dbReference>
<sequence>MPPIATTRSISAPRRKKPTRPGRATSSHPSLAPACTRVASSSRATSSASYAAKTRKGKAVKAKQHELQELANLVFKYTELFEDTAASMRRDPEQGAAAYEREYPAALAARPGPYRTRDEIQLDLKDLAAKCEIAPKTFDDRMRICFAASAYSTMVMDRVVHHPEGPYTSADGLEVLRLVGELVRKRYGNSEAPPMGPPRLAKLIPDIPTTRWVTLKDVAHWRTHPQDLTRNAFIIYGGFRRVCFISDYALKQFAGHCYDVCFEDAGPDVFTFALTDLLEMVTGAELVTNLGTV</sequence>
<feature type="region of interest" description="Disordered" evidence="1">
    <location>
        <begin position="1"/>
        <end position="54"/>
    </location>
</feature>
<organism evidence="2 3">
    <name type="scientific">Hypsizygus marmoreus</name>
    <name type="common">White beech mushroom</name>
    <name type="synonym">Agaricus marmoreus</name>
    <dbReference type="NCBI Taxonomy" id="39966"/>
    <lineage>
        <taxon>Eukaryota</taxon>
        <taxon>Fungi</taxon>
        <taxon>Dikarya</taxon>
        <taxon>Basidiomycota</taxon>
        <taxon>Agaricomycotina</taxon>
        <taxon>Agaricomycetes</taxon>
        <taxon>Agaricomycetidae</taxon>
        <taxon>Agaricales</taxon>
        <taxon>Tricholomatineae</taxon>
        <taxon>Lyophyllaceae</taxon>
        <taxon>Hypsizygus</taxon>
    </lineage>
</organism>
<protein>
    <submittedName>
        <fullName evidence="2">Uncharacterized protein</fullName>
    </submittedName>
</protein>
<evidence type="ECO:0000256" key="1">
    <source>
        <dbReference type="SAM" id="MobiDB-lite"/>
    </source>
</evidence>
<proteinExistence type="predicted"/>
<evidence type="ECO:0000313" key="2">
    <source>
        <dbReference type="EMBL" id="RDB30098.1"/>
    </source>
</evidence>